<accession>A0A392VZ65</accession>
<organism evidence="1 2">
    <name type="scientific">Trifolium medium</name>
    <dbReference type="NCBI Taxonomy" id="97028"/>
    <lineage>
        <taxon>Eukaryota</taxon>
        <taxon>Viridiplantae</taxon>
        <taxon>Streptophyta</taxon>
        <taxon>Embryophyta</taxon>
        <taxon>Tracheophyta</taxon>
        <taxon>Spermatophyta</taxon>
        <taxon>Magnoliopsida</taxon>
        <taxon>eudicotyledons</taxon>
        <taxon>Gunneridae</taxon>
        <taxon>Pentapetalae</taxon>
        <taxon>rosids</taxon>
        <taxon>fabids</taxon>
        <taxon>Fabales</taxon>
        <taxon>Fabaceae</taxon>
        <taxon>Papilionoideae</taxon>
        <taxon>50 kb inversion clade</taxon>
        <taxon>NPAAA clade</taxon>
        <taxon>Hologalegina</taxon>
        <taxon>IRL clade</taxon>
        <taxon>Trifolieae</taxon>
        <taxon>Trifolium</taxon>
    </lineage>
</organism>
<protein>
    <submittedName>
        <fullName evidence="1">Uncharacterized protein</fullName>
    </submittedName>
</protein>
<comment type="caution">
    <text evidence="1">The sequence shown here is derived from an EMBL/GenBank/DDBJ whole genome shotgun (WGS) entry which is preliminary data.</text>
</comment>
<proteinExistence type="predicted"/>
<name>A0A392VZ65_9FABA</name>
<feature type="non-terminal residue" evidence="1">
    <location>
        <position position="1"/>
    </location>
</feature>
<dbReference type="AlphaFoldDB" id="A0A392VZ65"/>
<sequence length="28" mass="2981">LWGSRIPGGCSYRSGVAVVFRACLAVRV</sequence>
<evidence type="ECO:0000313" key="2">
    <source>
        <dbReference type="Proteomes" id="UP000265520"/>
    </source>
</evidence>
<dbReference type="EMBL" id="LXQA011335683">
    <property type="protein sequence ID" value="MCI93678.1"/>
    <property type="molecule type" value="Genomic_DNA"/>
</dbReference>
<keyword evidence="2" id="KW-1185">Reference proteome</keyword>
<reference evidence="1 2" key="1">
    <citation type="journal article" date="2018" name="Front. Plant Sci.">
        <title>Red Clover (Trifolium pratense) and Zigzag Clover (T. medium) - A Picture of Genomic Similarities and Differences.</title>
        <authorList>
            <person name="Dluhosova J."/>
            <person name="Istvanek J."/>
            <person name="Nedelnik J."/>
            <person name="Repkova J."/>
        </authorList>
    </citation>
    <scope>NUCLEOTIDE SEQUENCE [LARGE SCALE GENOMIC DNA]</scope>
    <source>
        <strain evidence="2">cv. 10/8</strain>
        <tissue evidence="1">Leaf</tissue>
    </source>
</reference>
<evidence type="ECO:0000313" key="1">
    <source>
        <dbReference type="EMBL" id="MCI93678.1"/>
    </source>
</evidence>
<dbReference type="Proteomes" id="UP000265520">
    <property type="component" value="Unassembled WGS sequence"/>
</dbReference>